<organism evidence="3 4">
    <name type="scientific">Caloramator fervidus</name>
    <dbReference type="NCBI Taxonomy" id="29344"/>
    <lineage>
        <taxon>Bacteria</taxon>
        <taxon>Bacillati</taxon>
        <taxon>Bacillota</taxon>
        <taxon>Clostridia</taxon>
        <taxon>Eubacteriales</taxon>
        <taxon>Clostridiaceae</taxon>
        <taxon>Caloramator</taxon>
    </lineage>
</organism>
<evidence type="ECO:0000313" key="4">
    <source>
        <dbReference type="Proteomes" id="UP000242850"/>
    </source>
</evidence>
<feature type="domain" description="HTH cro/C1-type" evidence="2">
    <location>
        <begin position="9"/>
        <end position="63"/>
    </location>
</feature>
<evidence type="ECO:0000313" key="3">
    <source>
        <dbReference type="EMBL" id="SEG10045.1"/>
    </source>
</evidence>
<protein>
    <submittedName>
        <fullName evidence="3">DNA-binding transcriptional regulator, XRE-family HTH domain</fullName>
    </submittedName>
</protein>
<dbReference type="OrthoDB" id="6386941at2"/>
<dbReference type="Gene3D" id="1.10.260.40">
    <property type="entry name" value="lambda repressor-like DNA-binding domains"/>
    <property type="match status" value="1"/>
</dbReference>
<dbReference type="PANTHER" id="PTHR46797:SF1">
    <property type="entry name" value="METHYLPHOSPHONATE SYNTHASE"/>
    <property type="match status" value="1"/>
</dbReference>
<dbReference type="InterPro" id="IPR001387">
    <property type="entry name" value="Cro/C1-type_HTH"/>
</dbReference>
<dbReference type="GO" id="GO:0003677">
    <property type="term" value="F:DNA binding"/>
    <property type="evidence" value="ECO:0007669"/>
    <property type="project" value="UniProtKB-KW"/>
</dbReference>
<proteinExistence type="predicted"/>
<name>A0A1H5XEZ4_9CLOT</name>
<gene>
    <name evidence="3" type="ORF">SAMN05660865_01735</name>
</gene>
<sequence length="67" mass="7465">MINTFGEKIKHLRVKKGFSLRELSQKTGIAFSTLSLIENGKSSPRPKTAKAIADALEVDFDEIFKIV</sequence>
<dbReference type="RefSeq" id="WP_103896645.1">
    <property type="nucleotide sequence ID" value="NZ_FNUK01000029.1"/>
</dbReference>
<dbReference type="SMART" id="SM00530">
    <property type="entry name" value="HTH_XRE"/>
    <property type="match status" value="1"/>
</dbReference>
<dbReference type="EMBL" id="FNUK01000029">
    <property type="protein sequence ID" value="SEG10045.1"/>
    <property type="molecule type" value="Genomic_DNA"/>
</dbReference>
<dbReference type="PANTHER" id="PTHR46797">
    <property type="entry name" value="HTH-TYPE TRANSCRIPTIONAL REGULATOR"/>
    <property type="match status" value="1"/>
</dbReference>
<dbReference type="PROSITE" id="PS50943">
    <property type="entry name" value="HTH_CROC1"/>
    <property type="match status" value="1"/>
</dbReference>
<dbReference type="InterPro" id="IPR050807">
    <property type="entry name" value="TransReg_Diox_bact_type"/>
</dbReference>
<keyword evidence="1 3" id="KW-0238">DNA-binding</keyword>
<reference evidence="4" key="1">
    <citation type="submission" date="2016-10" db="EMBL/GenBank/DDBJ databases">
        <authorList>
            <person name="Varghese N."/>
            <person name="Submissions S."/>
        </authorList>
    </citation>
    <scope>NUCLEOTIDE SEQUENCE [LARGE SCALE GENOMIC DNA]</scope>
    <source>
        <strain evidence="4">DSM 5463</strain>
    </source>
</reference>
<evidence type="ECO:0000256" key="1">
    <source>
        <dbReference type="ARBA" id="ARBA00023125"/>
    </source>
</evidence>
<evidence type="ECO:0000259" key="2">
    <source>
        <dbReference type="PROSITE" id="PS50943"/>
    </source>
</evidence>
<keyword evidence="4" id="KW-1185">Reference proteome</keyword>
<dbReference type="GO" id="GO:0005829">
    <property type="term" value="C:cytosol"/>
    <property type="evidence" value="ECO:0007669"/>
    <property type="project" value="TreeGrafter"/>
</dbReference>
<dbReference type="SUPFAM" id="SSF47413">
    <property type="entry name" value="lambda repressor-like DNA-binding domains"/>
    <property type="match status" value="1"/>
</dbReference>
<dbReference type="GO" id="GO:0003700">
    <property type="term" value="F:DNA-binding transcription factor activity"/>
    <property type="evidence" value="ECO:0007669"/>
    <property type="project" value="TreeGrafter"/>
</dbReference>
<dbReference type="InterPro" id="IPR010982">
    <property type="entry name" value="Lambda_DNA-bd_dom_sf"/>
</dbReference>
<dbReference type="Proteomes" id="UP000242850">
    <property type="component" value="Unassembled WGS sequence"/>
</dbReference>
<dbReference type="Pfam" id="PF01381">
    <property type="entry name" value="HTH_3"/>
    <property type="match status" value="1"/>
</dbReference>
<dbReference type="AlphaFoldDB" id="A0A1H5XEZ4"/>
<dbReference type="CDD" id="cd00093">
    <property type="entry name" value="HTH_XRE"/>
    <property type="match status" value="1"/>
</dbReference>
<accession>A0A1H5XEZ4</accession>